<evidence type="ECO:0000259" key="16">
    <source>
        <dbReference type="Pfam" id="PF02931"/>
    </source>
</evidence>
<sequence>QEWEDYRLTWRPEDFDNMKKVRLPSKHIWLPDVVLYNNADGMYEVSFYSNAVISYDGSIFWLPPAIYKSACKIEVKHFPFDQQNCTMKFRSWTYDRTEIDLVLKSEVASLDDFTPSGEWDIVALPGRRNENPDDSTYVDITYDFIIRRKPLFYTINLIIPCILITSLAILVFYLPSDCGEKMTLCISVLLALTVFLLLISKIVPPTSLDVPLVGKYLMFTMVLVTFSIVTSVCVLNVHHRSPTTHTMAPWVRALFLPPARAGGPSPGPSPPGLWQWLRSPRGSGGGPELWSRGLLPPQLSPVSSLGSAWGALSPMGWGLGEQIRGPTEPLSSWPSQQGSDLSPPVQVSEDWKYVAMVIDRLFLWIFVFVCVFGTVGMFLQPLFQNYTTNSLLQLGQGTPTSK</sequence>
<evidence type="ECO:0000256" key="12">
    <source>
        <dbReference type="ARBA" id="ARBA00023286"/>
    </source>
</evidence>
<evidence type="ECO:0000256" key="13">
    <source>
        <dbReference type="ARBA" id="ARBA00023303"/>
    </source>
</evidence>
<evidence type="ECO:0000256" key="4">
    <source>
        <dbReference type="ARBA" id="ARBA00022729"/>
    </source>
</evidence>
<dbReference type="FunFam" id="2.70.170.10:FF:000028">
    <property type="entry name" value="AcetylCholine Receptor"/>
    <property type="match status" value="1"/>
</dbReference>
<evidence type="ECO:0000256" key="8">
    <source>
        <dbReference type="ARBA" id="ARBA00023136"/>
    </source>
</evidence>
<dbReference type="PRINTS" id="PR00254">
    <property type="entry name" value="NICOTINICR"/>
</dbReference>
<keyword evidence="8 15" id="KW-0472">Membrane</keyword>
<dbReference type="InterPro" id="IPR036719">
    <property type="entry name" value="Neuro-gated_channel_TM_sf"/>
</dbReference>
<feature type="domain" description="Neurotransmitter-gated ion-channel ligand-binding" evidence="16">
    <location>
        <begin position="1"/>
        <end position="150"/>
    </location>
</feature>
<keyword evidence="9" id="KW-1015">Disulfide bond</keyword>
<evidence type="ECO:0000256" key="10">
    <source>
        <dbReference type="ARBA" id="ARBA00023170"/>
    </source>
</evidence>
<dbReference type="EMBL" id="VZRW01000758">
    <property type="protein sequence ID" value="NWX12215.1"/>
    <property type="molecule type" value="Genomic_DNA"/>
</dbReference>
<dbReference type="FunFam" id="1.20.58.390:FF:000008">
    <property type="entry name" value="Cholinergic receptor nicotinic beta 4 subunit"/>
    <property type="match status" value="1"/>
</dbReference>
<dbReference type="InterPro" id="IPR002394">
    <property type="entry name" value="Nicotinic_acetylcholine_rcpt"/>
</dbReference>
<keyword evidence="5 15" id="KW-1133">Transmembrane helix</keyword>
<keyword evidence="6" id="KW-0770">Synapse</keyword>
<dbReference type="InterPro" id="IPR038050">
    <property type="entry name" value="Neuro_actylchol_rec"/>
</dbReference>
<accession>A0A7K6TQS5</accession>
<dbReference type="InterPro" id="IPR036734">
    <property type="entry name" value="Neur_chan_lig-bd_sf"/>
</dbReference>
<dbReference type="InterPro" id="IPR018000">
    <property type="entry name" value="Neurotransmitter_ion_chnl_CS"/>
</dbReference>
<dbReference type="AlphaFoldDB" id="A0A7K6TQS5"/>
<evidence type="ECO:0000256" key="7">
    <source>
        <dbReference type="ARBA" id="ARBA00023065"/>
    </source>
</evidence>
<keyword evidence="19" id="KW-1185">Reference proteome</keyword>
<evidence type="ECO:0000256" key="9">
    <source>
        <dbReference type="ARBA" id="ARBA00023157"/>
    </source>
</evidence>
<evidence type="ECO:0000256" key="15">
    <source>
        <dbReference type="RuleBase" id="RU000687"/>
    </source>
</evidence>
<organism evidence="18 19">
    <name type="scientific">Aegotheles bennettii</name>
    <dbReference type="NCBI Taxonomy" id="48278"/>
    <lineage>
        <taxon>Eukaryota</taxon>
        <taxon>Metazoa</taxon>
        <taxon>Chordata</taxon>
        <taxon>Craniata</taxon>
        <taxon>Vertebrata</taxon>
        <taxon>Euteleostomi</taxon>
        <taxon>Archelosauria</taxon>
        <taxon>Archosauria</taxon>
        <taxon>Dinosauria</taxon>
        <taxon>Saurischia</taxon>
        <taxon>Theropoda</taxon>
        <taxon>Coelurosauria</taxon>
        <taxon>Aves</taxon>
        <taxon>Neognathae</taxon>
        <taxon>Neoaves</taxon>
        <taxon>Strisores</taxon>
        <taxon>Caprimulgiformes</taxon>
        <taxon>Aegothelidae</taxon>
        <taxon>Aegotheles</taxon>
    </lineage>
</organism>
<evidence type="ECO:0000256" key="1">
    <source>
        <dbReference type="ARBA" id="ARBA00022448"/>
    </source>
</evidence>
<name>A0A7K6TQS5_9AVES</name>
<dbReference type="InterPro" id="IPR006202">
    <property type="entry name" value="Neur_chan_lig-bd"/>
</dbReference>
<feature type="domain" description="Neurotransmitter-gated ion-channel transmembrane" evidence="17">
    <location>
        <begin position="157"/>
        <end position="257"/>
    </location>
</feature>
<evidence type="ECO:0000256" key="11">
    <source>
        <dbReference type="ARBA" id="ARBA00023180"/>
    </source>
</evidence>
<evidence type="ECO:0000259" key="17">
    <source>
        <dbReference type="Pfam" id="PF02932"/>
    </source>
</evidence>
<dbReference type="Gene3D" id="2.70.170.10">
    <property type="entry name" value="Neurotransmitter-gated ion-channel ligand-binding domain"/>
    <property type="match status" value="1"/>
</dbReference>
<proteinExistence type="inferred from homology"/>
<feature type="transmembrane region" description="Helical" evidence="15">
    <location>
        <begin position="184"/>
        <end position="204"/>
    </location>
</feature>
<keyword evidence="13 15" id="KW-0407">Ion channel</keyword>
<keyword evidence="10" id="KW-0675">Receptor</keyword>
<keyword evidence="11" id="KW-0325">Glycoprotein</keyword>
<dbReference type="SUPFAM" id="SSF63712">
    <property type="entry name" value="Nicotinic receptor ligand binding domain-like"/>
    <property type="match status" value="1"/>
</dbReference>
<feature type="transmembrane region" description="Helical" evidence="15">
    <location>
        <begin position="151"/>
        <end position="172"/>
    </location>
</feature>
<dbReference type="InterPro" id="IPR006201">
    <property type="entry name" value="Neur_channel"/>
</dbReference>
<dbReference type="Pfam" id="PF02932">
    <property type="entry name" value="Neur_chan_memb"/>
    <property type="match status" value="2"/>
</dbReference>
<gene>
    <name evidence="18" type="primary">Chrnb2</name>
    <name evidence="18" type="ORF">AEGBEN_R11245</name>
</gene>
<dbReference type="GO" id="GO:0022848">
    <property type="term" value="F:acetylcholine-gated monoatomic cation-selective channel activity"/>
    <property type="evidence" value="ECO:0007669"/>
    <property type="project" value="InterPro"/>
</dbReference>
<keyword evidence="3 15" id="KW-0812">Transmembrane</keyword>
<dbReference type="SUPFAM" id="SSF90112">
    <property type="entry name" value="Neurotransmitter-gated ion-channel transmembrane pore"/>
    <property type="match status" value="1"/>
</dbReference>
<evidence type="ECO:0000256" key="2">
    <source>
        <dbReference type="ARBA" id="ARBA00022475"/>
    </source>
</evidence>
<evidence type="ECO:0000256" key="5">
    <source>
        <dbReference type="ARBA" id="ARBA00022989"/>
    </source>
</evidence>
<evidence type="ECO:0000313" key="18">
    <source>
        <dbReference type="EMBL" id="NWX12215.1"/>
    </source>
</evidence>
<dbReference type="CDD" id="cd19064">
    <property type="entry name" value="LGIC_TM_nAChR"/>
    <property type="match status" value="1"/>
</dbReference>
<keyword evidence="4" id="KW-0732">Signal</keyword>
<dbReference type="OrthoDB" id="5975154at2759"/>
<feature type="transmembrane region" description="Helical" evidence="15">
    <location>
        <begin position="361"/>
        <end position="383"/>
    </location>
</feature>
<evidence type="ECO:0000256" key="3">
    <source>
        <dbReference type="ARBA" id="ARBA00022692"/>
    </source>
</evidence>
<keyword evidence="1 15" id="KW-0813">Transport</keyword>
<evidence type="ECO:0000256" key="14">
    <source>
        <dbReference type="ARBA" id="ARBA00034099"/>
    </source>
</evidence>
<dbReference type="GO" id="GO:0004888">
    <property type="term" value="F:transmembrane signaling receptor activity"/>
    <property type="evidence" value="ECO:0007669"/>
    <property type="project" value="InterPro"/>
</dbReference>
<dbReference type="GO" id="GO:0045211">
    <property type="term" value="C:postsynaptic membrane"/>
    <property type="evidence" value="ECO:0007669"/>
    <property type="project" value="InterPro"/>
</dbReference>
<dbReference type="PROSITE" id="PS00236">
    <property type="entry name" value="NEUROTR_ION_CHANNEL"/>
    <property type="match status" value="1"/>
</dbReference>
<comment type="caution">
    <text evidence="18">The sequence shown here is derived from an EMBL/GenBank/DDBJ whole genome shotgun (WGS) entry which is preliminary data.</text>
</comment>
<feature type="transmembrane region" description="Helical" evidence="15">
    <location>
        <begin position="216"/>
        <end position="237"/>
    </location>
</feature>
<feature type="non-terminal residue" evidence="18">
    <location>
        <position position="1"/>
    </location>
</feature>
<evidence type="ECO:0000313" key="19">
    <source>
        <dbReference type="Proteomes" id="UP000559068"/>
    </source>
</evidence>
<dbReference type="Proteomes" id="UP000559068">
    <property type="component" value="Unassembled WGS sequence"/>
</dbReference>
<dbReference type="Pfam" id="PF02931">
    <property type="entry name" value="Neur_chan_LBD"/>
    <property type="match status" value="1"/>
</dbReference>
<dbReference type="InterPro" id="IPR006029">
    <property type="entry name" value="Neurotrans-gated_channel_TM"/>
</dbReference>
<keyword evidence="2" id="KW-1003">Cell membrane</keyword>
<reference evidence="18 19" key="1">
    <citation type="submission" date="2019-09" db="EMBL/GenBank/DDBJ databases">
        <title>Bird 10,000 Genomes (B10K) Project - Family phase.</title>
        <authorList>
            <person name="Zhang G."/>
        </authorList>
    </citation>
    <scope>NUCLEOTIDE SEQUENCE [LARGE SCALE GENOMIC DNA]</scope>
    <source>
        <strain evidence="18">B10K-DU-029-76</strain>
        <tissue evidence="18">Heart</tissue>
    </source>
</reference>
<keyword evidence="7 15" id="KW-0406">Ion transport</keyword>
<feature type="domain" description="Neurotransmitter-gated ion-channel transmembrane" evidence="17">
    <location>
        <begin position="346"/>
        <end position="378"/>
    </location>
</feature>
<dbReference type="PRINTS" id="PR00252">
    <property type="entry name" value="NRIONCHANNEL"/>
</dbReference>
<keyword evidence="12" id="KW-1071">Ligand-gated ion channel</keyword>
<comment type="subcellular location">
    <subcellularLocation>
        <location evidence="14">Synaptic cell membrane</location>
        <topology evidence="14">Multi-pass membrane protein</topology>
    </subcellularLocation>
</comment>
<protein>
    <submittedName>
        <fullName evidence="18">ACHB2 protein</fullName>
    </submittedName>
</protein>
<evidence type="ECO:0000256" key="6">
    <source>
        <dbReference type="ARBA" id="ARBA00023018"/>
    </source>
</evidence>
<feature type="non-terminal residue" evidence="18">
    <location>
        <position position="402"/>
    </location>
</feature>
<dbReference type="Gene3D" id="1.20.58.390">
    <property type="entry name" value="Neurotransmitter-gated ion-channel transmembrane domain"/>
    <property type="match status" value="2"/>
</dbReference>
<dbReference type="PANTHER" id="PTHR18945">
    <property type="entry name" value="NEUROTRANSMITTER GATED ION CHANNEL"/>
    <property type="match status" value="1"/>
</dbReference>
<comment type="similarity">
    <text evidence="15">Belongs to the ligand-gated ion channel (TC 1.A.9) family.</text>
</comment>